<evidence type="ECO:0000313" key="4">
    <source>
        <dbReference type="Proteomes" id="UP000019116"/>
    </source>
</evidence>
<proteinExistence type="predicted"/>
<dbReference type="AlphaFoldDB" id="A0A3B5Y4I0"/>
<dbReference type="Gramene" id="TraesCS1A02G331000.1">
    <property type="protein sequence ID" value="TraesCS1A02G331000.1"/>
    <property type="gene ID" value="TraesCS1A02G331000"/>
</dbReference>
<protein>
    <submittedName>
        <fullName evidence="3">Uncharacterized protein</fullName>
    </submittedName>
</protein>
<feature type="compositionally biased region" description="Basic and acidic residues" evidence="1">
    <location>
        <begin position="111"/>
        <end position="151"/>
    </location>
</feature>
<dbReference type="OMA" id="QRPGSIC"/>
<evidence type="ECO:0000256" key="1">
    <source>
        <dbReference type="SAM" id="MobiDB-lite"/>
    </source>
</evidence>
<evidence type="ECO:0000313" key="3">
    <source>
        <dbReference type="EnsemblPlants" id="TraesCS1A02G331000.1"/>
    </source>
</evidence>
<sequence>MSLYISENLIFPLRLFDLQRPGSICGGDYQDGATELLLPVACMGLLLILWHLMCTLGRPVRRTANETMPNIVSVLTFCNQATALLQQQQKRVQRSSSNNNNTSTGEAGDMGESRETVELHQQELEEKQQWELGKKQQPELKEKQQRELKDV</sequence>
<feature type="transmembrane region" description="Helical" evidence="2">
    <location>
        <begin position="36"/>
        <end position="53"/>
    </location>
</feature>
<dbReference type="Gramene" id="TraesCS1A03G0821800.1">
    <property type="protein sequence ID" value="TraesCS1A03G0821800.1.CDS"/>
    <property type="gene ID" value="TraesCS1A03G0821800"/>
</dbReference>
<evidence type="ECO:0000256" key="2">
    <source>
        <dbReference type="SAM" id="Phobius"/>
    </source>
</evidence>
<keyword evidence="2" id="KW-0472">Membrane</keyword>
<feature type="compositionally biased region" description="Low complexity" evidence="1">
    <location>
        <begin position="95"/>
        <end position="104"/>
    </location>
</feature>
<organism evidence="3">
    <name type="scientific">Triticum aestivum</name>
    <name type="common">Wheat</name>
    <dbReference type="NCBI Taxonomy" id="4565"/>
    <lineage>
        <taxon>Eukaryota</taxon>
        <taxon>Viridiplantae</taxon>
        <taxon>Streptophyta</taxon>
        <taxon>Embryophyta</taxon>
        <taxon>Tracheophyta</taxon>
        <taxon>Spermatophyta</taxon>
        <taxon>Magnoliopsida</taxon>
        <taxon>Liliopsida</taxon>
        <taxon>Poales</taxon>
        <taxon>Poaceae</taxon>
        <taxon>BOP clade</taxon>
        <taxon>Pooideae</taxon>
        <taxon>Triticodae</taxon>
        <taxon>Triticeae</taxon>
        <taxon>Triticinae</taxon>
        <taxon>Triticum</taxon>
    </lineage>
</organism>
<dbReference type="Proteomes" id="UP000019116">
    <property type="component" value="Chromosome 1A"/>
</dbReference>
<name>A0A3B5Y4I0_WHEAT</name>
<keyword evidence="2" id="KW-1133">Transmembrane helix</keyword>
<accession>A0A3B5Y4I0</accession>
<reference evidence="3" key="1">
    <citation type="submission" date="2018-08" db="EMBL/GenBank/DDBJ databases">
        <authorList>
            <person name="Rossello M."/>
        </authorList>
    </citation>
    <scope>NUCLEOTIDE SEQUENCE [LARGE SCALE GENOMIC DNA]</scope>
    <source>
        <strain evidence="3">cv. Chinese Spring</strain>
    </source>
</reference>
<reference evidence="3" key="2">
    <citation type="submission" date="2018-10" db="UniProtKB">
        <authorList>
            <consortium name="EnsemblPlants"/>
        </authorList>
    </citation>
    <scope>IDENTIFICATION</scope>
</reference>
<feature type="region of interest" description="Disordered" evidence="1">
    <location>
        <begin position="89"/>
        <end position="151"/>
    </location>
</feature>
<dbReference type="EnsemblPlants" id="TraesCS1A02G331000.1">
    <property type="protein sequence ID" value="TraesCS1A02G331000.1"/>
    <property type="gene ID" value="TraesCS1A02G331000"/>
</dbReference>
<keyword evidence="2" id="KW-0812">Transmembrane</keyword>
<keyword evidence="4" id="KW-1185">Reference proteome</keyword>